<dbReference type="SUPFAM" id="SSF52540">
    <property type="entry name" value="P-loop containing nucleoside triphosphate hydrolases"/>
    <property type="match status" value="1"/>
</dbReference>
<keyword evidence="4" id="KW-1185">Reference proteome</keyword>
<accession>A0AA36GRL5</accession>
<dbReference type="PANTHER" id="PTHR19229:SF250">
    <property type="entry name" value="ABC TRANSPORTER DOMAIN-CONTAINING PROTEIN-RELATED"/>
    <property type="match status" value="1"/>
</dbReference>
<dbReference type="GO" id="GO:0016020">
    <property type="term" value="C:membrane"/>
    <property type="evidence" value="ECO:0007669"/>
    <property type="project" value="InterPro"/>
</dbReference>
<dbReference type="FunFam" id="3.40.50.300:FF:001598">
    <property type="entry name" value="ABC transporter ced-7"/>
    <property type="match status" value="1"/>
</dbReference>
<dbReference type="InterPro" id="IPR026082">
    <property type="entry name" value="ABCA"/>
</dbReference>
<dbReference type="GO" id="GO:0005524">
    <property type="term" value="F:ATP binding"/>
    <property type="evidence" value="ECO:0007669"/>
    <property type="project" value="InterPro"/>
</dbReference>
<dbReference type="GO" id="GO:0140359">
    <property type="term" value="F:ABC-type transporter activity"/>
    <property type="evidence" value="ECO:0007669"/>
    <property type="project" value="InterPro"/>
</dbReference>
<keyword evidence="1" id="KW-1133">Transmembrane helix</keyword>
<keyword evidence="1" id="KW-0812">Transmembrane</keyword>
<gene>
    <name evidence="3" type="ORF">CYNAS_LOCUS9030</name>
</gene>
<comment type="caution">
    <text evidence="3">The sequence shown here is derived from an EMBL/GenBank/DDBJ whole genome shotgun (WGS) entry which is preliminary data.</text>
</comment>
<dbReference type="GO" id="GO:0005319">
    <property type="term" value="F:lipid transporter activity"/>
    <property type="evidence" value="ECO:0007669"/>
    <property type="project" value="TreeGrafter"/>
</dbReference>
<dbReference type="GO" id="GO:0016887">
    <property type="term" value="F:ATP hydrolysis activity"/>
    <property type="evidence" value="ECO:0007669"/>
    <property type="project" value="InterPro"/>
</dbReference>
<evidence type="ECO:0000313" key="4">
    <source>
        <dbReference type="Proteomes" id="UP001176961"/>
    </source>
</evidence>
<organism evidence="3 4">
    <name type="scientific">Cylicocyclus nassatus</name>
    <name type="common">Nematode worm</name>
    <dbReference type="NCBI Taxonomy" id="53992"/>
    <lineage>
        <taxon>Eukaryota</taxon>
        <taxon>Metazoa</taxon>
        <taxon>Ecdysozoa</taxon>
        <taxon>Nematoda</taxon>
        <taxon>Chromadorea</taxon>
        <taxon>Rhabditida</taxon>
        <taxon>Rhabditina</taxon>
        <taxon>Rhabditomorpha</taxon>
        <taxon>Strongyloidea</taxon>
        <taxon>Strongylidae</taxon>
        <taxon>Cylicocyclus</taxon>
    </lineage>
</organism>
<dbReference type="EMBL" id="CATQJL010000223">
    <property type="protein sequence ID" value="CAJ0597047.1"/>
    <property type="molecule type" value="Genomic_DNA"/>
</dbReference>
<dbReference type="InterPro" id="IPR027417">
    <property type="entry name" value="P-loop_NTPase"/>
</dbReference>
<protein>
    <recommendedName>
        <fullName evidence="2">ABC transporter domain-containing protein</fullName>
    </recommendedName>
</protein>
<dbReference type="PANTHER" id="PTHR19229">
    <property type="entry name" value="ATP-BINDING CASSETTE TRANSPORTER SUBFAMILY A ABCA"/>
    <property type="match status" value="1"/>
</dbReference>
<dbReference type="InterPro" id="IPR017871">
    <property type="entry name" value="ABC_transporter-like_CS"/>
</dbReference>
<dbReference type="Pfam" id="PF00005">
    <property type="entry name" value="ABC_tran"/>
    <property type="match status" value="1"/>
</dbReference>
<dbReference type="CDD" id="cd03263">
    <property type="entry name" value="ABC_subfamily_A"/>
    <property type="match status" value="1"/>
</dbReference>
<reference evidence="3" key="1">
    <citation type="submission" date="2023-07" db="EMBL/GenBank/DDBJ databases">
        <authorList>
            <consortium name="CYATHOMIX"/>
        </authorList>
    </citation>
    <scope>NUCLEOTIDE SEQUENCE</scope>
    <source>
        <strain evidence="3">N/A</strain>
    </source>
</reference>
<dbReference type="Gene3D" id="3.40.50.300">
    <property type="entry name" value="P-loop containing nucleotide triphosphate hydrolases"/>
    <property type="match status" value="1"/>
</dbReference>
<feature type="transmembrane region" description="Helical" evidence="1">
    <location>
        <begin position="232"/>
        <end position="251"/>
    </location>
</feature>
<evidence type="ECO:0000313" key="3">
    <source>
        <dbReference type="EMBL" id="CAJ0597047.1"/>
    </source>
</evidence>
<dbReference type="AlphaFoldDB" id="A0AA36GRL5"/>
<dbReference type="Proteomes" id="UP001176961">
    <property type="component" value="Unassembled WGS sequence"/>
</dbReference>
<dbReference type="PROSITE" id="PS00211">
    <property type="entry name" value="ABC_TRANSPORTER_1"/>
    <property type="match status" value="1"/>
</dbReference>
<evidence type="ECO:0000256" key="1">
    <source>
        <dbReference type="SAM" id="Phobius"/>
    </source>
</evidence>
<evidence type="ECO:0000259" key="2">
    <source>
        <dbReference type="PROSITE" id="PS50893"/>
    </source>
</evidence>
<feature type="transmembrane region" description="Helical" evidence="1">
    <location>
        <begin position="206"/>
        <end position="226"/>
    </location>
</feature>
<name>A0AA36GRL5_CYLNA</name>
<feature type="domain" description="ABC transporter" evidence="2">
    <location>
        <begin position="347"/>
        <end position="570"/>
    </location>
</feature>
<dbReference type="PROSITE" id="PS50893">
    <property type="entry name" value="ABC_TRANSPORTER_2"/>
    <property type="match status" value="1"/>
</dbReference>
<keyword evidence="1" id="KW-0472">Membrane</keyword>
<sequence length="659" mass="74505">MEPTWGDWRKENELLKKQSTHLSVIGLSCAISAHRSFCHDFAMALREREGQRLQHPDIFTQKTDYDLSAYYNQALARKEQLSHSDGDDMPTNSIILALPKAFERVRTEVAAEDSVKFVVYNHLDDMADQLNKIPISAAMLWVWPEKMPRSDQMRRSMQAVERHLQCGGTLDCFPPPFEKMRRDEWEELRKVCIEVVRMLTGPARGLITLTFIMTKLIFVYVISLIINGNEKAMCFLLFYELAGIIGTAHLLGKFNIKAGNFGVWMSPSYALSQGVLLQGKIDKRNILSFFVHGSIFLLILYMYEYQLDKLTKIFCRKTYVEKSNIPDSEDVIQEREHVQNNASLFTLTVQNLTKYYGSNCALKGVTFGVRNEDCFGLIGPSGAGKTSAFAIITGSRFANNGSVHIGEQYVNRTQGIGYCPQFDAALPHLSCKQNMVIIAGIIGYKEPSSIVEQMLRFLDLEKHAKKAFSNCSGGQRRRVNIGIALLNPSKLVILDEPTAGIDPKTRRHIWKLLKQMRSKGRALVLSSHSMEECEALCSRLGVLVKGRFVAIGASQTLKSKYANNYFLLTILKSLEDRKKVINAVLSTFPSSELVTKQEDTLNLKFKIPRREGDKLSELYEKAQTMATSLSLSDFSLLQGSLEDVFEFLNKKYGEENLDV</sequence>
<feature type="transmembrane region" description="Helical" evidence="1">
    <location>
        <begin position="286"/>
        <end position="303"/>
    </location>
</feature>
<dbReference type="InterPro" id="IPR003439">
    <property type="entry name" value="ABC_transporter-like_ATP-bd"/>
</dbReference>
<proteinExistence type="predicted"/>